<dbReference type="Proteomes" id="UP000095284">
    <property type="component" value="Unplaced"/>
</dbReference>
<proteinExistence type="predicted"/>
<dbReference type="InterPro" id="IPR036047">
    <property type="entry name" value="F-box-like_dom_sf"/>
</dbReference>
<dbReference type="CDD" id="cd09917">
    <property type="entry name" value="F-box_SF"/>
    <property type="match status" value="1"/>
</dbReference>
<dbReference type="AlphaFoldDB" id="A0A1I7RQ14"/>
<evidence type="ECO:0000313" key="4">
    <source>
        <dbReference type="Proteomes" id="UP000659654"/>
    </source>
</evidence>
<dbReference type="Proteomes" id="UP000659654">
    <property type="component" value="Unassembled WGS sequence"/>
</dbReference>
<evidence type="ECO:0000259" key="1">
    <source>
        <dbReference type="PROSITE" id="PS50181"/>
    </source>
</evidence>
<dbReference type="eggNOG" id="KOG2120">
    <property type="taxonomic scope" value="Eukaryota"/>
</dbReference>
<organism evidence="3 5">
    <name type="scientific">Bursaphelenchus xylophilus</name>
    <name type="common">Pinewood nematode worm</name>
    <name type="synonym">Aphelenchoides xylophilus</name>
    <dbReference type="NCBI Taxonomy" id="6326"/>
    <lineage>
        <taxon>Eukaryota</taxon>
        <taxon>Metazoa</taxon>
        <taxon>Ecdysozoa</taxon>
        <taxon>Nematoda</taxon>
        <taxon>Chromadorea</taxon>
        <taxon>Rhabditida</taxon>
        <taxon>Tylenchina</taxon>
        <taxon>Tylenchomorpha</taxon>
        <taxon>Aphelenchoidea</taxon>
        <taxon>Aphelenchoididae</taxon>
        <taxon>Bursaphelenchus</taxon>
    </lineage>
</organism>
<accession>A0A1I7RQ14</accession>
<keyword evidence="4" id="KW-1185">Reference proteome</keyword>
<dbReference type="EMBL" id="CAJFCV020000002">
    <property type="protein sequence ID" value="CAG9096974.1"/>
    <property type="molecule type" value="Genomic_DNA"/>
</dbReference>
<dbReference type="SUPFAM" id="SSF81383">
    <property type="entry name" value="F-box domain"/>
    <property type="match status" value="1"/>
</dbReference>
<dbReference type="PANTHER" id="PTHR13318">
    <property type="entry name" value="PARTNER OF PAIRED, ISOFORM B-RELATED"/>
    <property type="match status" value="1"/>
</dbReference>
<name>A0A1I7RQ14_BURXY</name>
<dbReference type="EMBL" id="CAJFDI010000002">
    <property type="protein sequence ID" value="CAD5215301.1"/>
    <property type="molecule type" value="Genomic_DNA"/>
</dbReference>
<dbReference type="PANTHER" id="PTHR13318:SF95">
    <property type="entry name" value="F-BOX PROTEIN YLR352W"/>
    <property type="match status" value="1"/>
</dbReference>
<protein>
    <submittedName>
        <fullName evidence="2">(pine wood nematode) hypothetical protein</fullName>
    </submittedName>
    <submittedName>
        <fullName evidence="5">F-box domain-containing protein</fullName>
    </submittedName>
</protein>
<sequence>MEENNEIGPLTKLRDISVNYMTPGTVKGFRRRCAPVRCSDPFEECFLGDEIIKKIFDDLSLRDLANLMLVCKRFYRIVSSLESWEVLLIRRAIMDVDSFHKLLSRGVRKIEMHSPCAIYSDLTINPRNHYDHLVHLDLANVSYESPCLLSVLERTSNLQILNIADYPYLDSEHCTAIAKNEDLFVLNIEQCKGITLDGLSSLCKCENLRELNAAWAQFPSGGAAVICKVIPVGIERLSIAGRDYNELPDLLVELLLNRCGNLVELDVSDCPNLTHGLIDHFNLHPSLKILSICRCYSINPEALLNLDGMSVLNIYGCVTDEGVPVVKRRLRDTIVNLSPLINIAQPSIQIEEE</sequence>
<gene>
    <name evidence="2" type="ORF">BXYJ_LOCUS3961</name>
</gene>
<evidence type="ECO:0000313" key="2">
    <source>
        <dbReference type="EMBL" id="CAD5215301.1"/>
    </source>
</evidence>
<dbReference type="SMR" id="A0A1I7RQ14"/>
<dbReference type="Pfam" id="PF00646">
    <property type="entry name" value="F-box"/>
    <property type="match status" value="1"/>
</dbReference>
<dbReference type="WBParaSite" id="BXY_0280500.1">
    <property type="protein sequence ID" value="BXY_0280500.1"/>
    <property type="gene ID" value="BXY_0280500"/>
</dbReference>
<dbReference type="GO" id="GO:0019005">
    <property type="term" value="C:SCF ubiquitin ligase complex"/>
    <property type="evidence" value="ECO:0007669"/>
    <property type="project" value="TreeGrafter"/>
</dbReference>
<dbReference type="Gene3D" id="3.80.10.10">
    <property type="entry name" value="Ribonuclease Inhibitor"/>
    <property type="match status" value="1"/>
</dbReference>
<dbReference type="Proteomes" id="UP000582659">
    <property type="component" value="Unassembled WGS sequence"/>
</dbReference>
<feature type="domain" description="F-box" evidence="1">
    <location>
        <begin position="41"/>
        <end position="87"/>
    </location>
</feature>
<dbReference type="PROSITE" id="PS50181">
    <property type="entry name" value="FBOX"/>
    <property type="match status" value="1"/>
</dbReference>
<dbReference type="GO" id="GO:0031146">
    <property type="term" value="P:SCF-dependent proteasomal ubiquitin-dependent protein catabolic process"/>
    <property type="evidence" value="ECO:0007669"/>
    <property type="project" value="TreeGrafter"/>
</dbReference>
<reference evidence="5" key="1">
    <citation type="submission" date="2016-11" db="UniProtKB">
        <authorList>
            <consortium name="WormBaseParasite"/>
        </authorList>
    </citation>
    <scope>IDENTIFICATION</scope>
</reference>
<evidence type="ECO:0000313" key="5">
    <source>
        <dbReference type="WBParaSite" id="BXY_0280500.1"/>
    </source>
</evidence>
<reference evidence="2" key="2">
    <citation type="submission" date="2020-09" db="EMBL/GenBank/DDBJ databases">
        <authorList>
            <person name="Kikuchi T."/>
        </authorList>
    </citation>
    <scope>NUCLEOTIDE SEQUENCE</scope>
    <source>
        <strain evidence="2">Ka4C1</strain>
    </source>
</reference>
<evidence type="ECO:0000313" key="3">
    <source>
        <dbReference type="Proteomes" id="UP000095284"/>
    </source>
</evidence>
<dbReference type="InterPro" id="IPR001810">
    <property type="entry name" value="F-box_dom"/>
</dbReference>
<dbReference type="InterPro" id="IPR032675">
    <property type="entry name" value="LRR_dom_sf"/>
</dbReference>
<dbReference type="SMART" id="SM00256">
    <property type="entry name" value="FBOX"/>
    <property type="match status" value="1"/>
</dbReference>
<dbReference type="SUPFAM" id="SSF52047">
    <property type="entry name" value="RNI-like"/>
    <property type="match status" value="1"/>
</dbReference>
<dbReference type="OrthoDB" id="2095648at2759"/>